<accession>A0A845PZ25</accession>
<dbReference type="GO" id="GO:0009245">
    <property type="term" value="P:lipid A biosynthetic process"/>
    <property type="evidence" value="ECO:0007669"/>
    <property type="project" value="TreeGrafter"/>
</dbReference>
<dbReference type="GO" id="GO:0008758">
    <property type="term" value="F:UDP-2,3-diacylglucosamine hydrolase activity"/>
    <property type="evidence" value="ECO:0007669"/>
    <property type="project" value="TreeGrafter"/>
</dbReference>
<dbReference type="AlphaFoldDB" id="A0A845PZ25"/>
<keyword evidence="1" id="KW-1003">Cell membrane</keyword>
<evidence type="ECO:0000256" key="6">
    <source>
        <dbReference type="ARBA" id="ARBA00023211"/>
    </source>
</evidence>
<keyword evidence="4" id="KW-0378">Hydrolase</keyword>
<dbReference type="GO" id="GO:0016020">
    <property type="term" value="C:membrane"/>
    <property type="evidence" value="ECO:0007669"/>
    <property type="project" value="GOC"/>
</dbReference>
<dbReference type="RefSeq" id="WP_166520413.1">
    <property type="nucleotide sequence ID" value="NZ_JAAABJ010000644.1"/>
</dbReference>
<sequence>MKIELQEGKKIYFASDQHFGAPNPKESRIREAKFVRWLDDIKKEAQVIFLMGDLFDFWHEWRYVVPKGYIRVLGKIAELKDSGIEFYFFVGNHDLWMKSYFEEELGVPVYFFKQHYEIAGQNFLLAHGDGLGPGDLGYKRMKRLFTNPLAQWLFKWLHPDIAMRIALYFSQKNKMISGEKNKEYLGEENEFLILYAKEKIKTEKIDYFIFGHRHLPMILALNGGSSQYVNLGDWIDYFSYGIFDGHNFELKTFEG</sequence>
<dbReference type="Proteomes" id="UP000553459">
    <property type="component" value="Unassembled WGS sequence"/>
</dbReference>
<evidence type="ECO:0000256" key="2">
    <source>
        <dbReference type="ARBA" id="ARBA00022519"/>
    </source>
</evidence>
<keyword evidence="9" id="KW-1185">Reference proteome</keyword>
<organism evidence="8 9">
    <name type="scientific">Elizabethkingia argenteiflava</name>
    <dbReference type="NCBI Taxonomy" id="2681556"/>
    <lineage>
        <taxon>Bacteria</taxon>
        <taxon>Pseudomonadati</taxon>
        <taxon>Bacteroidota</taxon>
        <taxon>Flavobacteriia</taxon>
        <taxon>Flavobacteriales</taxon>
        <taxon>Weeksellaceae</taxon>
        <taxon>Elizabethkingia</taxon>
    </lineage>
</organism>
<name>A0A845PZ25_9FLAO</name>
<evidence type="ECO:0000256" key="4">
    <source>
        <dbReference type="ARBA" id="ARBA00022801"/>
    </source>
</evidence>
<dbReference type="InterPro" id="IPR029052">
    <property type="entry name" value="Metallo-depent_PP-like"/>
</dbReference>
<dbReference type="PANTHER" id="PTHR34990">
    <property type="entry name" value="UDP-2,3-DIACYLGLUCOSAMINE HYDROLASE-RELATED"/>
    <property type="match status" value="1"/>
</dbReference>
<feature type="domain" description="Calcineurin-like phosphoesterase" evidence="7">
    <location>
        <begin position="10"/>
        <end position="215"/>
    </location>
</feature>
<dbReference type="Pfam" id="PF00149">
    <property type="entry name" value="Metallophos"/>
    <property type="match status" value="1"/>
</dbReference>
<evidence type="ECO:0000256" key="1">
    <source>
        <dbReference type="ARBA" id="ARBA00022475"/>
    </source>
</evidence>
<dbReference type="PANTHER" id="PTHR34990:SF1">
    <property type="entry name" value="UDP-2,3-DIACYLGLUCOSAMINE HYDROLASE"/>
    <property type="match status" value="1"/>
</dbReference>
<dbReference type="CDD" id="cd07398">
    <property type="entry name" value="MPP_YbbF-LpxH"/>
    <property type="match status" value="1"/>
</dbReference>
<gene>
    <name evidence="8" type="ORF">GNY06_12515</name>
</gene>
<dbReference type="InterPro" id="IPR004843">
    <property type="entry name" value="Calcineurin-like_PHP"/>
</dbReference>
<evidence type="ECO:0000259" key="7">
    <source>
        <dbReference type="Pfam" id="PF00149"/>
    </source>
</evidence>
<evidence type="ECO:0000313" key="9">
    <source>
        <dbReference type="Proteomes" id="UP000553459"/>
    </source>
</evidence>
<keyword evidence="2" id="KW-0997">Cell inner membrane</keyword>
<protein>
    <submittedName>
        <fullName evidence="8">UDP-2,3-diacylglucosamine diphosphatase</fullName>
    </submittedName>
</protein>
<dbReference type="EMBL" id="JAAABJ010000644">
    <property type="protein sequence ID" value="NAW52161.1"/>
    <property type="molecule type" value="Genomic_DNA"/>
</dbReference>
<dbReference type="Gene3D" id="3.60.21.10">
    <property type="match status" value="1"/>
</dbReference>
<keyword evidence="5" id="KW-0472">Membrane</keyword>
<keyword evidence="3" id="KW-0479">Metal-binding</keyword>
<keyword evidence="6" id="KW-0464">Manganese</keyword>
<proteinExistence type="predicted"/>
<dbReference type="InterPro" id="IPR043461">
    <property type="entry name" value="LpxH-like"/>
</dbReference>
<dbReference type="SUPFAM" id="SSF56300">
    <property type="entry name" value="Metallo-dependent phosphatases"/>
    <property type="match status" value="1"/>
</dbReference>
<comment type="caution">
    <text evidence="8">The sequence shown here is derived from an EMBL/GenBank/DDBJ whole genome shotgun (WGS) entry which is preliminary data.</text>
</comment>
<evidence type="ECO:0000256" key="3">
    <source>
        <dbReference type="ARBA" id="ARBA00022723"/>
    </source>
</evidence>
<reference evidence="8 9" key="1">
    <citation type="submission" date="2019-11" db="EMBL/GenBank/DDBJ databases">
        <title>Characterization of Elizabethkingia argenteiflava sp. nov., isolated from inner surface of Soybean Pods.</title>
        <authorList>
            <person name="Mo S."/>
        </authorList>
    </citation>
    <scope>NUCLEOTIDE SEQUENCE [LARGE SCALE GENOMIC DNA]</scope>
    <source>
        <strain evidence="8 9">YB22</strain>
    </source>
</reference>
<dbReference type="GO" id="GO:0046872">
    <property type="term" value="F:metal ion binding"/>
    <property type="evidence" value="ECO:0007669"/>
    <property type="project" value="UniProtKB-KW"/>
</dbReference>
<evidence type="ECO:0000313" key="8">
    <source>
        <dbReference type="EMBL" id="NAW52161.1"/>
    </source>
</evidence>
<evidence type="ECO:0000256" key="5">
    <source>
        <dbReference type="ARBA" id="ARBA00023136"/>
    </source>
</evidence>